<comment type="caution">
    <text evidence="2">The sequence shown here is derived from an EMBL/GenBank/DDBJ whole genome shotgun (WGS) entry which is preliminary data.</text>
</comment>
<protein>
    <submittedName>
        <fullName evidence="2">Glyoxylase-like metal-dependent hydrolase (Beta-lactamase superfamily II)</fullName>
    </submittedName>
</protein>
<dbReference type="PANTHER" id="PTHR42951">
    <property type="entry name" value="METALLO-BETA-LACTAMASE DOMAIN-CONTAINING"/>
    <property type="match status" value="1"/>
</dbReference>
<dbReference type="Gene3D" id="3.60.15.10">
    <property type="entry name" value="Ribonuclease Z/Hydroxyacylglutathione hydrolase-like"/>
    <property type="match status" value="1"/>
</dbReference>
<evidence type="ECO:0000259" key="1">
    <source>
        <dbReference type="SMART" id="SM00849"/>
    </source>
</evidence>
<sequence length="283" mass="33239">MLVNLTERIYYMPNDDRTDRPLLGLIYGDKYSLVVDAGNSPKHANEFLNEISKLDIPPLKYLVLTHWHWDHIFGIETMNLMTICNDITKENLNKMQKLTWDDFNLDKRVNDGEEIEFCSEMIKLEMPNRDDFRTSNADISFKKSLEIDLGGINCVIDHVGGCHSEDSTIIYVPNEKTIFLGDCTCEDIYNGEWSYSRDKLFPMINKIKEYDALYYLTSHYRPESKEEFLNYLDDLIRIGNFVGDEYIKNEVVEKYTQFYNKSPNEEELYNICSFINGNIKKRS</sequence>
<dbReference type="EMBL" id="QGGI01000001">
    <property type="protein sequence ID" value="PWJ96490.1"/>
    <property type="molecule type" value="Genomic_DNA"/>
</dbReference>
<dbReference type="InterPro" id="IPR050855">
    <property type="entry name" value="NDM-1-like"/>
</dbReference>
<feature type="domain" description="Metallo-beta-lactamase" evidence="1">
    <location>
        <begin position="20"/>
        <end position="219"/>
    </location>
</feature>
<proteinExistence type="predicted"/>
<dbReference type="Pfam" id="PF00753">
    <property type="entry name" value="Lactamase_B"/>
    <property type="match status" value="1"/>
</dbReference>
<dbReference type="AlphaFoldDB" id="A0AA45C8V5"/>
<dbReference type="PANTHER" id="PTHR42951:SF4">
    <property type="entry name" value="ACYL-COENZYME A THIOESTERASE MBLAC2"/>
    <property type="match status" value="1"/>
</dbReference>
<organism evidence="2 3">
    <name type="scientific">Oceanotoga teriensis</name>
    <dbReference type="NCBI Taxonomy" id="515440"/>
    <lineage>
        <taxon>Bacteria</taxon>
        <taxon>Thermotogati</taxon>
        <taxon>Thermotogota</taxon>
        <taxon>Thermotogae</taxon>
        <taxon>Petrotogales</taxon>
        <taxon>Petrotogaceae</taxon>
        <taxon>Oceanotoga</taxon>
    </lineage>
</organism>
<keyword evidence="3" id="KW-1185">Reference proteome</keyword>
<name>A0AA45C8V5_9BACT</name>
<dbReference type="Proteomes" id="UP000245921">
    <property type="component" value="Unassembled WGS sequence"/>
</dbReference>
<evidence type="ECO:0000313" key="3">
    <source>
        <dbReference type="Proteomes" id="UP000245921"/>
    </source>
</evidence>
<dbReference type="SMART" id="SM00849">
    <property type="entry name" value="Lactamase_B"/>
    <property type="match status" value="1"/>
</dbReference>
<evidence type="ECO:0000313" key="2">
    <source>
        <dbReference type="EMBL" id="PWJ96490.1"/>
    </source>
</evidence>
<dbReference type="InterPro" id="IPR001279">
    <property type="entry name" value="Metallo-B-lactamas"/>
</dbReference>
<dbReference type="SUPFAM" id="SSF56281">
    <property type="entry name" value="Metallo-hydrolase/oxidoreductase"/>
    <property type="match status" value="1"/>
</dbReference>
<dbReference type="InterPro" id="IPR036866">
    <property type="entry name" value="RibonucZ/Hydroxyglut_hydro"/>
</dbReference>
<accession>A0AA45C8V5</accession>
<dbReference type="RefSeq" id="WP_109603486.1">
    <property type="nucleotide sequence ID" value="NZ_JAMHJO010000028.1"/>
</dbReference>
<reference evidence="2 3" key="1">
    <citation type="submission" date="2018-05" db="EMBL/GenBank/DDBJ databases">
        <title>Genomic Encyclopedia of Type Strains, Phase IV (KMG-IV): sequencing the most valuable type-strain genomes for metagenomic binning, comparative biology and taxonomic classification.</title>
        <authorList>
            <person name="Goeker M."/>
        </authorList>
    </citation>
    <scope>NUCLEOTIDE SEQUENCE [LARGE SCALE GENOMIC DNA]</scope>
    <source>
        <strain evidence="2 3">DSM 24906</strain>
    </source>
</reference>
<gene>
    <name evidence="2" type="ORF">C7380_10162</name>
</gene>
<dbReference type="GO" id="GO:0016787">
    <property type="term" value="F:hydrolase activity"/>
    <property type="evidence" value="ECO:0007669"/>
    <property type="project" value="UniProtKB-KW"/>
</dbReference>
<keyword evidence="2" id="KW-0378">Hydrolase</keyword>